<keyword evidence="4" id="KW-1185">Reference proteome</keyword>
<dbReference type="InterPro" id="IPR045192">
    <property type="entry name" value="AP180-like"/>
</dbReference>
<dbReference type="PANTHER" id="PTHR22951">
    <property type="entry name" value="CLATHRIN ASSEMBLY PROTEIN"/>
    <property type="match status" value="1"/>
</dbReference>
<feature type="compositionally biased region" description="Low complexity" evidence="1">
    <location>
        <begin position="400"/>
        <end position="427"/>
    </location>
</feature>
<organism evidence="3 4">
    <name type="scientific">Nakaseomyces bracarensis</name>
    <dbReference type="NCBI Taxonomy" id="273131"/>
    <lineage>
        <taxon>Eukaryota</taxon>
        <taxon>Fungi</taxon>
        <taxon>Dikarya</taxon>
        <taxon>Ascomycota</taxon>
        <taxon>Saccharomycotina</taxon>
        <taxon>Saccharomycetes</taxon>
        <taxon>Saccharomycetales</taxon>
        <taxon>Saccharomycetaceae</taxon>
        <taxon>Nakaseomyces</taxon>
    </lineage>
</organism>
<accession>A0ABR4NR07</accession>
<comment type="caution">
    <text evidence="3">The sequence shown here is derived from an EMBL/GenBank/DDBJ whole genome shotgun (WGS) entry which is preliminary data.</text>
</comment>
<dbReference type="InterPro" id="IPR008942">
    <property type="entry name" value="ENTH_VHS"/>
</dbReference>
<dbReference type="SMART" id="SM00273">
    <property type="entry name" value="ENTH"/>
    <property type="match status" value="1"/>
</dbReference>
<evidence type="ECO:0000313" key="3">
    <source>
        <dbReference type="EMBL" id="KAL3230684.1"/>
    </source>
</evidence>
<evidence type="ECO:0000313" key="4">
    <source>
        <dbReference type="Proteomes" id="UP001623330"/>
    </source>
</evidence>
<dbReference type="PANTHER" id="PTHR22951:SF5">
    <property type="entry name" value="PHOSPHATIDYLINOSITOL-BINDING CLATHRIN ASSEMBLY PROTEIN LAP"/>
    <property type="match status" value="1"/>
</dbReference>
<proteinExistence type="predicted"/>
<gene>
    <name evidence="3" type="ORF">RNJ44_01133</name>
</gene>
<feature type="compositionally biased region" description="Basic and acidic residues" evidence="1">
    <location>
        <begin position="325"/>
        <end position="336"/>
    </location>
</feature>
<feature type="region of interest" description="Disordered" evidence="1">
    <location>
        <begin position="398"/>
        <end position="427"/>
    </location>
</feature>
<dbReference type="Gene3D" id="1.20.58.150">
    <property type="entry name" value="ANTH domain"/>
    <property type="match status" value="1"/>
</dbReference>
<dbReference type="Proteomes" id="UP001623330">
    <property type="component" value="Unassembled WGS sequence"/>
</dbReference>
<dbReference type="EMBL" id="JBEVYD010000009">
    <property type="protein sequence ID" value="KAL3230684.1"/>
    <property type="molecule type" value="Genomic_DNA"/>
</dbReference>
<dbReference type="Pfam" id="PF07651">
    <property type="entry name" value="ANTH"/>
    <property type="match status" value="1"/>
</dbReference>
<evidence type="ECO:0000256" key="1">
    <source>
        <dbReference type="SAM" id="MobiDB-lite"/>
    </source>
</evidence>
<name>A0ABR4NR07_9SACH</name>
<feature type="domain" description="ENTH" evidence="2">
    <location>
        <begin position="1"/>
        <end position="147"/>
    </location>
</feature>
<feature type="region of interest" description="Disordered" evidence="1">
    <location>
        <begin position="297"/>
        <end position="347"/>
    </location>
</feature>
<dbReference type="InterPro" id="IPR014712">
    <property type="entry name" value="ANTH_dom_sf"/>
</dbReference>
<dbReference type="PROSITE" id="PS50942">
    <property type="entry name" value="ENTH"/>
    <property type="match status" value="1"/>
</dbReference>
<sequence length="549" mass="62595">MSLNKLVKGATKIKMAPPKQKYVEPILQQSSGSRHSMQEVVQLLGQRINGSNEWTIVFKALVVLHLMIQYNEMREREPVDDYDSDRRRSEDGSVILDYMARNMDFFNGTRKILSSSKWSRDDVKVIERYNQYLKIRCKEYDLCGGTDYVKVGFNIAMKYRRARSQQNLDSNRPVSIATELDHVESLENTISALIKNRFSQMDLQNELILYSFKLLVSDLLPLYNSLNEGVIALLESFFELNKTEAKRTLELYKSFVDLTDYVVKYLKVGKSVGLKIPVIKHITTKLISSLEDHIRSEEMGGRPSLQKNTSGLQNSSNNNTTKNIENQDHVLKRSDTTKSTAQQKLDQIREQKKQLEQQLQNQQVLITPTVAQDQFVNNPFSPSANDAFSFEATGNNPFAQQQQQQQQLQQQQQQPMTSPQQPMMTSPTTMSAIQQTGMFAGNTQVTPGYTGAGFGGYTQGVIPQQPMQQQPLMPQQQQQPLSQQPMRTASNNPFSLENMAQYEQQQQMENPFGGHIMPTIQEVDPAQPVTYAMIPVQITNPFVQQQQQQ</sequence>
<protein>
    <recommendedName>
        <fullName evidence="2">ENTH domain-containing protein</fullName>
    </recommendedName>
</protein>
<feature type="compositionally biased region" description="Polar residues" evidence="1">
    <location>
        <begin position="305"/>
        <end position="324"/>
    </location>
</feature>
<dbReference type="InterPro" id="IPR013809">
    <property type="entry name" value="ENTH"/>
</dbReference>
<dbReference type="CDD" id="cd16988">
    <property type="entry name" value="ANTH_N_YAP180"/>
    <property type="match status" value="1"/>
</dbReference>
<dbReference type="Gene3D" id="1.25.40.90">
    <property type="match status" value="1"/>
</dbReference>
<dbReference type="SUPFAM" id="SSF89009">
    <property type="entry name" value="GAT-like domain"/>
    <property type="match status" value="1"/>
</dbReference>
<evidence type="ECO:0000259" key="2">
    <source>
        <dbReference type="PROSITE" id="PS50942"/>
    </source>
</evidence>
<reference evidence="3 4" key="1">
    <citation type="submission" date="2024-05" db="EMBL/GenBank/DDBJ databases">
        <title>Long read based assembly of the Candida bracarensis genome reveals expanded adhesin content.</title>
        <authorList>
            <person name="Marcet-Houben M."/>
            <person name="Ksiezopolska E."/>
            <person name="Gabaldon T."/>
        </authorList>
    </citation>
    <scope>NUCLEOTIDE SEQUENCE [LARGE SCALE GENOMIC DNA]</scope>
    <source>
        <strain evidence="3 4">CBM6</strain>
    </source>
</reference>
<dbReference type="SUPFAM" id="SSF48464">
    <property type="entry name" value="ENTH/VHS domain"/>
    <property type="match status" value="1"/>
</dbReference>
<dbReference type="InterPro" id="IPR011417">
    <property type="entry name" value="ANTH_dom"/>
</dbReference>